<dbReference type="Pfam" id="PF24811">
    <property type="entry name" value="Ig_Shg"/>
    <property type="match status" value="1"/>
</dbReference>
<dbReference type="PROSITE" id="PS50025">
    <property type="entry name" value="LAM_G_DOMAIN"/>
    <property type="match status" value="1"/>
</dbReference>
<proteinExistence type="predicted"/>
<dbReference type="CDD" id="cd00110">
    <property type="entry name" value="LamG"/>
    <property type="match status" value="1"/>
</dbReference>
<keyword evidence="7" id="KW-0472">Membrane</keyword>
<dbReference type="PROSITE" id="PS00010">
    <property type="entry name" value="ASX_HYDROXYL"/>
    <property type="match status" value="1"/>
</dbReference>
<dbReference type="InterPro" id="IPR013320">
    <property type="entry name" value="ConA-like_dom_sf"/>
</dbReference>
<dbReference type="GO" id="GO:0007043">
    <property type="term" value="P:cell-cell junction assembly"/>
    <property type="evidence" value="ECO:0007669"/>
    <property type="project" value="TreeGrafter"/>
</dbReference>
<dbReference type="GO" id="GO:0016342">
    <property type="term" value="C:catenin complex"/>
    <property type="evidence" value="ECO:0007669"/>
    <property type="project" value="TreeGrafter"/>
</dbReference>
<dbReference type="GO" id="GO:0005509">
    <property type="term" value="F:calcium ion binding"/>
    <property type="evidence" value="ECO:0007669"/>
    <property type="project" value="UniProtKB-UniRule"/>
</dbReference>
<dbReference type="Gene3D" id="2.10.25.10">
    <property type="entry name" value="Laminin"/>
    <property type="match status" value="2"/>
</dbReference>
<dbReference type="GO" id="GO:0016477">
    <property type="term" value="P:cell migration"/>
    <property type="evidence" value="ECO:0007669"/>
    <property type="project" value="TreeGrafter"/>
</dbReference>
<dbReference type="GO" id="GO:0009887">
    <property type="term" value="P:animal organ morphogenesis"/>
    <property type="evidence" value="ECO:0007669"/>
    <property type="project" value="UniProtKB-ARBA"/>
</dbReference>
<keyword evidence="4" id="KW-0677">Repeat</keyword>
<dbReference type="GO" id="GO:0005912">
    <property type="term" value="C:adherens junction"/>
    <property type="evidence" value="ECO:0007669"/>
    <property type="project" value="TreeGrafter"/>
</dbReference>
<organism evidence="14 15">
    <name type="scientific">Dracunculus medinensis</name>
    <name type="common">Guinea worm</name>
    <dbReference type="NCBI Taxonomy" id="318479"/>
    <lineage>
        <taxon>Eukaryota</taxon>
        <taxon>Metazoa</taxon>
        <taxon>Ecdysozoa</taxon>
        <taxon>Nematoda</taxon>
        <taxon>Chromadorea</taxon>
        <taxon>Rhabditida</taxon>
        <taxon>Spirurina</taxon>
        <taxon>Dracunculoidea</taxon>
        <taxon>Dracunculidae</taxon>
        <taxon>Dracunculus</taxon>
    </lineage>
</organism>
<dbReference type="InterPro" id="IPR015919">
    <property type="entry name" value="Cadherin-like_sf"/>
</dbReference>
<feature type="domain" description="Cadherin" evidence="13">
    <location>
        <begin position="21"/>
        <end position="89"/>
    </location>
</feature>
<protein>
    <recommendedName>
        <fullName evidence="16">Cadherin domain-containing protein</fullName>
    </recommendedName>
</protein>
<dbReference type="PANTHER" id="PTHR24027">
    <property type="entry name" value="CADHERIN-23"/>
    <property type="match status" value="1"/>
</dbReference>
<dbReference type="FunFam" id="2.60.40.60:FF:000339">
    <property type="entry name" value="Cadherin-related hmr-1"/>
    <property type="match status" value="1"/>
</dbReference>
<evidence type="ECO:0000259" key="11">
    <source>
        <dbReference type="PROSITE" id="PS50025"/>
    </source>
</evidence>
<evidence type="ECO:0008006" key="16">
    <source>
        <dbReference type="Google" id="ProtNLM"/>
    </source>
</evidence>
<dbReference type="Proteomes" id="UP000274756">
    <property type="component" value="Unassembled WGS sequence"/>
</dbReference>
<evidence type="ECO:0000256" key="2">
    <source>
        <dbReference type="ARBA" id="ARBA00022692"/>
    </source>
</evidence>
<evidence type="ECO:0000256" key="1">
    <source>
        <dbReference type="ARBA" id="ARBA00004167"/>
    </source>
</evidence>
<dbReference type="InterPro" id="IPR000152">
    <property type="entry name" value="EGF-type_Asp/Asn_hydroxyl_site"/>
</dbReference>
<dbReference type="PROSITE" id="PS50026">
    <property type="entry name" value="EGF_3"/>
    <property type="match status" value="2"/>
</dbReference>
<dbReference type="InterPro" id="IPR001791">
    <property type="entry name" value="Laminin_G"/>
</dbReference>
<keyword evidence="10" id="KW-0245">EGF-like domain</keyword>
<evidence type="ECO:0000256" key="5">
    <source>
        <dbReference type="ARBA" id="ARBA00022837"/>
    </source>
</evidence>
<gene>
    <name evidence="14" type="ORF">DME_LOCUS6501</name>
</gene>
<keyword evidence="2" id="KW-0812">Transmembrane</keyword>
<dbReference type="GO" id="GO:0000902">
    <property type="term" value="P:cell morphogenesis"/>
    <property type="evidence" value="ECO:0007669"/>
    <property type="project" value="TreeGrafter"/>
</dbReference>
<dbReference type="PROSITE" id="PS00232">
    <property type="entry name" value="CADHERIN_1"/>
    <property type="match status" value="1"/>
</dbReference>
<dbReference type="InterPro" id="IPR002126">
    <property type="entry name" value="Cadherin-like_dom"/>
</dbReference>
<dbReference type="GO" id="GO:0045296">
    <property type="term" value="F:cadherin binding"/>
    <property type="evidence" value="ECO:0007669"/>
    <property type="project" value="TreeGrafter"/>
</dbReference>
<dbReference type="Gene3D" id="2.60.40.60">
    <property type="entry name" value="Cadherins"/>
    <property type="match status" value="2"/>
</dbReference>
<dbReference type="SMART" id="SM00112">
    <property type="entry name" value="CA"/>
    <property type="match status" value="2"/>
</dbReference>
<evidence type="ECO:0000313" key="15">
    <source>
        <dbReference type="Proteomes" id="UP000274756"/>
    </source>
</evidence>
<dbReference type="GO" id="GO:0044331">
    <property type="term" value="P:cell-cell adhesion mediated by cadherin"/>
    <property type="evidence" value="ECO:0007669"/>
    <property type="project" value="TreeGrafter"/>
</dbReference>
<keyword evidence="8 10" id="KW-1015">Disulfide bond</keyword>
<dbReference type="OrthoDB" id="6252479at2759"/>
<dbReference type="GO" id="GO:0016339">
    <property type="term" value="P:calcium-dependent cell-cell adhesion via plasma membrane cell adhesion molecules"/>
    <property type="evidence" value="ECO:0007669"/>
    <property type="project" value="TreeGrafter"/>
</dbReference>
<dbReference type="InterPro" id="IPR039808">
    <property type="entry name" value="Cadherin"/>
</dbReference>
<evidence type="ECO:0000256" key="7">
    <source>
        <dbReference type="ARBA" id="ARBA00023136"/>
    </source>
</evidence>
<dbReference type="Pfam" id="PF24613">
    <property type="entry name" value="EGF_Hmr-1"/>
    <property type="match status" value="1"/>
</dbReference>
<feature type="domain" description="Laminin G" evidence="11">
    <location>
        <begin position="504"/>
        <end position="697"/>
    </location>
</feature>
<evidence type="ECO:0000259" key="13">
    <source>
        <dbReference type="PROSITE" id="PS50268"/>
    </source>
</evidence>
<dbReference type="SMART" id="SM00181">
    <property type="entry name" value="EGF"/>
    <property type="match status" value="3"/>
</dbReference>
<evidence type="ECO:0000256" key="9">
    <source>
        <dbReference type="PROSITE-ProRule" id="PRU00043"/>
    </source>
</evidence>
<dbReference type="Gene3D" id="4.10.900.10">
    <property type="entry name" value="TCF3-CBD (Catenin binding domain)"/>
    <property type="match status" value="1"/>
</dbReference>
<dbReference type="STRING" id="318479.A0A3P7Q338"/>
<evidence type="ECO:0000259" key="12">
    <source>
        <dbReference type="PROSITE" id="PS50026"/>
    </source>
</evidence>
<feature type="domain" description="EGF-like" evidence="12">
    <location>
        <begin position="710"/>
        <end position="742"/>
    </location>
</feature>
<accession>A0A3P7Q338</accession>
<dbReference type="PROSITE" id="PS50268">
    <property type="entry name" value="CADHERIN_2"/>
    <property type="match status" value="2"/>
</dbReference>
<dbReference type="SMART" id="SM00282">
    <property type="entry name" value="LamG"/>
    <property type="match status" value="1"/>
</dbReference>
<evidence type="ECO:0000256" key="8">
    <source>
        <dbReference type="ARBA" id="ARBA00023157"/>
    </source>
</evidence>
<dbReference type="PANTHER" id="PTHR24027:SF422">
    <property type="entry name" value="CADHERIN DOMAIN-CONTAINING PROTEIN"/>
    <property type="match status" value="1"/>
</dbReference>
<dbReference type="GO" id="GO:0007156">
    <property type="term" value="P:homophilic cell adhesion via plasma membrane adhesion molecules"/>
    <property type="evidence" value="ECO:0007669"/>
    <property type="project" value="InterPro"/>
</dbReference>
<keyword evidence="3" id="KW-0732">Signal</keyword>
<dbReference type="InterPro" id="IPR056370">
    <property type="entry name" value="Shg-like_Ig-like"/>
</dbReference>
<dbReference type="Pfam" id="PF02210">
    <property type="entry name" value="Laminin_G_2"/>
    <property type="match status" value="1"/>
</dbReference>
<dbReference type="EMBL" id="UYYG01001156">
    <property type="protein sequence ID" value="VDN56528.1"/>
    <property type="molecule type" value="Genomic_DNA"/>
</dbReference>
<dbReference type="SUPFAM" id="SSF49899">
    <property type="entry name" value="Concanavalin A-like lectins/glucanases"/>
    <property type="match status" value="2"/>
</dbReference>
<dbReference type="SUPFAM" id="SSF49313">
    <property type="entry name" value="Cadherin-like"/>
    <property type="match status" value="2"/>
</dbReference>
<dbReference type="AlphaFoldDB" id="A0A3P7Q338"/>
<dbReference type="GO" id="GO:0008013">
    <property type="term" value="F:beta-catenin binding"/>
    <property type="evidence" value="ECO:0007669"/>
    <property type="project" value="TreeGrafter"/>
</dbReference>
<evidence type="ECO:0000256" key="4">
    <source>
        <dbReference type="ARBA" id="ARBA00022737"/>
    </source>
</evidence>
<dbReference type="InterPro" id="IPR056448">
    <property type="entry name" value="EGF_Hmr-1"/>
</dbReference>
<dbReference type="PROSITE" id="PS01186">
    <property type="entry name" value="EGF_2"/>
    <property type="match status" value="1"/>
</dbReference>
<evidence type="ECO:0000313" key="14">
    <source>
        <dbReference type="EMBL" id="VDN56528.1"/>
    </source>
</evidence>
<dbReference type="SUPFAM" id="SSF57196">
    <property type="entry name" value="EGF/Laminin"/>
    <property type="match status" value="1"/>
</dbReference>
<dbReference type="InterPro" id="IPR027397">
    <property type="entry name" value="Catenin-bd_sf"/>
</dbReference>
<dbReference type="InterPro" id="IPR000742">
    <property type="entry name" value="EGF"/>
</dbReference>
<feature type="domain" description="Cadherin" evidence="13">
    <location>
        <begin position="100"/>
        <end position="205"/>
    </location>
</feature>
<dbReference type="Pfam" id="PF00028">
    <property type="entry name" value="Cadherin"/>
    <property type="match status" value="1"/>
</dbReference>
<sequence length="1091" mass="119538">MAIGKILPSSRLILEIRHVYFRFRINRQSDPKRQFSIDQTGSLRVAQSLDREDIPKYNLIVEAFDQAGNVGQQRIEIYLQDVNDNAPVPYTVPDPCVFMENTDPAMQPRCEIRAYDLDTMENGPPFYMEVAPDFKYSSYLNLQFNKYGDNGNGSMTVIAKQRFDREAEFPGKQLEIPLILQDRGGLRVERSVYIIIGDENDNPMKDGEMTIFVNSYRGQLAKTMIGRVYVEDKDDWDLPDKLFTWVTGRSLPGFSLAPNGEITMDSNMPPRTYKMVANVTDKRRGETALGAVTVIVKLVPEAAFENQGVVRILLGIGGLPSPDKFITTDSTGSSPMSRFVDKMNEYLNGNAVIDVFSIKVSGYQAILQTSTPKVLDVRFSAHSSPYRSPVFLNGLVAQYRADLEKAIGATIVSAGIDMCKFTICDKGCRTVNYANNMGVVVAANQTVIVGVNAWSNDTCTCPIFMPPPSCRANLCLNSGVCHNTYPGFFCECRNNAFQGFRCQGTTRSFDGQGYAWFKPMPACTSLNISLHFMTKQPNSLLLYNGPMGSDNSQSQVDYRDYLIIRLVSGRIEAELMFNGVASNIVQLAGSDMLNDGKWHAVTLMQIGKIIELVIDGLDDSSCRRTVLSMDDDERLNVIAPLQVGGLAPLSGGDRYPSAVTSRSQSFSGCLRNLIINGEMYDLGVPDFADEAHSQPGCIMTEEICGANEIGGGYCVHGECIADSITNIPKCLCAPGFGGDRCDHEMKWIEFGPGSFVEYDVKVGLEDKTTNVDVLFLPGRGNGGSGELGFGSSGDKVSSINYVPTAKFDLNANSLNISLSNVRLESNASYWMQFSRNPVRTELSIDGMYHESMPLDPSKMPFEISISQLLLGAQSIGGARGFQGCVGSFRWQHINLPLSEAKDTETTSLTNDESIISIKRSKGVSLGCSQRTTCATVGFAYCAGSLICVNFWKGAFCTCPDGAQVLLGPDGQLVGCGETLAVSSLGISSPAFSSLIFLLLAYNLRKPVIPIENNGIGGYAPPIYPRPAIDDKLNNRIKNLESDPDATAPYDELRIYDDEGDNISRVTLESLESVDDGQTAGNLDQEVRFYNA</sequence>
<reference evidence="14 15" key="1">
    <citation type="submission" date="2018-11" db="EMBL/GenBank/DDBJ databases">
        <authorList>
            <consortium name="Pathogen Informatics"/>
        </authorList>
    </citation>
    <scope>NUCLEOTIDE SEQUENCE [LARGE SCALE GENOMIC DNA]</scope>
</reference>
<dbReference type="Gene3D" id="2.60.120.200">
    <property type="match status" value="1"/>
</dbReference>
<dbReference type="PROSITE" id="PS00022">
    <property type="entry name" value="EGF_1"/>
    <property type="match status" value="1"/>
</dbReference>
<feature type="domain" description="EGF-like" evidence="12">
    <location>
        <begin position="466"/>
        <end position="503"/>
    </location>
</feature>
<dbReference type="GO" id="GO:0034332">
    <property type="term" value="P:adherens junction organization"/>
    <property type="evidence" value="ECO:0007669"/>
    <property type="project" value="TreeGrafter"/>
</dbReference>
<evidence type="ECO:0000256" key="3">
    <source>
        <dbReference type="ARBA" id="ARBA00022729"/>
    </source>
</evidence>
<name>A0A3P7Q338_DRAME</name>
<keyword evidence="15" id="KW-1185">Reference proteome</keyword>
<feature type="disulfide bond" evidence="10">
    <location>
        <begin position="732"/>
        <end position="741"/>
    </location>
</feature>
<dbReference type="InterPro" id="IPR020894">
    <property type="entry name" value="Cadherin_CS"/>
</dbReference>
<dbReference type="CDD" id="cd11304">
    <property type="entry name" value="Cadherin_repeat"/>
    <property type="match status" value="1"/>
</dbReference>
<keyword evidence="5 9" id="KW-0106">Calcium</keyword>
<evidence type="ECO:0000256" key="6">
    <source>
        <dbReference type="ARBA" id="ARBA00022989"/>
    </source>
</evidence>
<evidence type="ECO:0000256" key="10">
    <source>
        <dbReference type="PROSITE-ProRule" id="PRU00076"/>
    </source>
</evidence>
<comment type="subcellular location">
    <subcellularLocation>
        <location evidence="1">Membrane</location>
        <topology evidence="1">Single-pass membrane protein</topology>
    </subcellularLocation>
</comment>
<comment type="caution">
    <text evidence="10">Lacks conserved residue(s) required for the propagation of feature annotation.</text>
</comment>
<dbReference type="CDD" id="cd00054">
    <property type="entry name" value="EGF_CA"/>
    <property type="match status" value="1"/>
</dbReference>
<keyword evidence="6" id="KW-1133">Transmembrane helix</keyword>